<feature type="repeat" description="ANK" evidence="3">
    <location>
        <begin position="1403"/>
        <end position="1435"/>
    </location>
</feature>
<evidence type="ECO:0000313" key="5">
    <source>
        <dbReference type="Proteomes" id="UP000719412"/>
    </source>
</evidence>
<dbReference type="SUPFAM" id="SSF52540">
    <property type="entry name" value="P-loop containing nucleoside triphosphate hydrolases"/>
    <property type="match status" value="1"/>
</dbReference>
<feature type="repeat" description="ANK" evidence="3">
    <location>
        <begin position="1370"/>
        <end position="1402"/>
    </location>
</feature>
<feature type="repeat" description="ANK" evidence="3">
    <location>
        <begin position="1874"/>
        <end position="1906"/>
    </location>
</feature>
<dbReference type="PANTHER" id="PTHR24198:SF193">
    <property type="match status" value="1"/>
</dbReference>
<dbReference type="PANTHER" id="PTHR24198">
    <property type="entry name" value="ANKYRIN REPEAT AND PROTEIN KINASE DOMAIN-CONTAINING PROTEIN"/>
    <property type="match status" value="1"/>
</dbReference>
<feature type="repeat" description="ANK" evidence="3">
    <location>
        <begin position="1265"/>
        <end position="1298"/>
    </location>
</feature>
<keyword evidence="2 3" id="KW-0040">ANK repeat</keyword>
<dbReference type="Pfam" id="PF13637">
    <property type="entry name" value="Ank_4"/>
    <property type="match status" value="2"/>
</dbReference>
<feature type="repeat" description="ANK" evidence="3">
    <location>
        <begin position="1046"/>
        <end position="1078"/>
    </location>
</feature>
<accession>A0A8J6HG42</accession>
<organism evidence="4 5">
    <name type="scientific">Tenebrio molitor</name>
    <name type="common">Yellow mealworm beetle</name>
    <dbReference type="NCBI Taxonomy" id="7067"/>
    <lineage>
        <taxon>Eukaryota</taxon>
        <taxon>Metazoa</taxon>
        <taxon>Ecdysozoa</taxon>
        <taxon>Arthropoda</taxon>
        <taxon>Hexapoda</taxon>
        <taxon>Insecta</taxon>
        <taxon>Pterygota</taxon>
        <taxon>Neoptera</taxon>
        <taxon>Endopterygota</taxon>
        <taxon>Coleoptera</taxon>
        <taxon>Polyphaga</taxon>
        <taxon>Cucujiformia</taxon>
        <taxon>Tenebrionidae</taxon>
        <taxon>Tenebrio</taxon>
    </lineage>
</organism>
<feature type="repeat" description="ANK" evidence="3">
    <location>
        <begin position="1112"/>
        <end position="1144"/>
    </location>
</feature>
<comment type="caution">
    <text evidence="4">The sequence shown here is derived from an EMBL/GenBank/DDBJ whole genome shotgun (WGS) entry which is preliminary data.</text>
</comment>
<feature type="repeat" description="ANK" evidence="3">
    <location>
        <begin position="1079"/>
        <end position="1111"/>
    </location>
</feature>
<dbReference type="Pfam" id="PF12796">
    <property type="entry name" value="Ank_2"/>
    <property type="match status" value="8"/>
</dbReference>
<dbReference type="PROSITE" id="PS50088">
    <property type="entry name" value="ANK_REPEAT"/>
    <property type="match status" value="21"/>
</dbReference>
<keyword evidence="1" id="KW-0677">Repeat</keyword>
<dbReference type="PRINTS" id="PR01415">
    <property type="entry name" value="ANKYRIN"/>
</dbReference>
<feature type="repeat" description="ANK" evidence="3">
    <location>
        <begin position="980"/>
        <end position="1012"/>
    </location>
</feature>
<dbReference type="Gene3D" id="1.25.40.20">
    <property type="entry name" value="Ankyrin repeat-containing domain"/>
    <property type="match status" value="7"/>
</dbReference>
<keyword evidence="5" id="KW-1185">Reference proteome</keyword>
<feature type="repeat" description="ANK" evidence="3">
    <location>
        <begin position="1806"/>
        <end position="1838"/>
    </location>
</feature>
<protein>
    <submittedName>
        <fullName evidence="4">Uncharacterized protein</fullName>
    </submittedName>
</protein>
<feature type="repeat" description="ANK" evidence="3">
    <location>
        <begin position="1673"/>
        <end position="1705"/>
    </location>
</feature>
<feature type="repeat" description="ANK" evidence="3">
    <location>
        <begin position="1232"/>
        <end position="1264"/>
    </location>
</feature>
<dbReference type="EMBL" id="JABDTM020025200">
    <property type="protein sequence ID" value="KAH0813521.1"/>
    <property type="molecule type" value="Genomic_DNA"/>
</dbReference>
<feature type="repeat" description="ANK" evidence="3">
    <location>
        <begin position="1179"/>
        <end position="1211"/>
    </location>
</feature>
<gene>
    <name evidence="4" type="ORF">GEV33_009275</name>
</gene>
<feature type="repeat" description="ANK" evidence="3">
    <location>
        <begin position="1604"/>
        <end position="1636"/>
    </location>
</feature>
<feature type="repeat" description="ANK" evidence="3">
    <location>
        <begin position="1336"/>
        <end position="1369"/>
    </location>
</feature>
<evidence type="ECO:0000256" key="3">
    <source>
        <dbReference type="PROSITE-ProRule" id="PRU00023"/>
    </source>
</evidence>
<dbReference type="SUPFAM" id="SSF48403">
    <property type="entry name" value="Ankyrin repeat"/>
    <property type="match status" value="3"/>
</dbReference>
<dbReference type="SMART" id="SM00248">
    <property type="entry name" value="ANK"/>
    <property type="match status" value="29"/>
</dbReference>
<dbReference type="InterPro" id="IPR036770">
    <property type="entry name" value="Ankyrin_rpt-contain_sf"/>
</dbReference>
<feature type="repeat" description="ANK" evidence="3">
    <location>
        <begin position="1436"/>
        <end position="1468"/>
    </location>
</feature>
<feature type="repeat" description="ANK" evidence="3">
    <location>
        <begin position="1538"/>
        <end position="1570"/>
    </location>
</feature>
<reference evidence="4" key="2">
    <citation type="submission" date="2021-08" db="EMBL/GenBank/DDBJ databases">
        <authorList>
            <person name="Eriksson T."/>
        </authorList>
    </citation>
    <scope>NUCLEOTIDE SEQUENCE</scope>
    <source>
        <strain evidence="4">Stoneville</strain>
        <tissue evidence="4">Whole head</tissue>
    </source>
</reference>
<dbReference type="Pfam" id="PF00023">
    <property type="entry name" value="Ank"/>
    <property type="match status" value="3"/>
</dbReference>
<proteinExistence type="predicted"/>
<name>A0A8J6HG42_TENMO</name>
<feature type="repeat" description="ANK" evidence="3">
    <location>
        <begin position="1571"/>
        <end position="1603"/>
    </location>
</feature>
<dbReference type="InterPro" id="IPR027417">
    <property type="entry name" value="P-loop_NTPase"/>
</dbReference>
<sequence length="1929" mass="216923">MRGWWAGSFKLTKYDVVAKLAELVLSPMVKTVSGEECNDKTRLIEEAILKFDMTIVEPGGGEKITKIWSKTLEPKDMKVVSLTALKFGLVTKGIGKMSDLSMEKQAKVLWFMDQVPLVVQQEASKNNQLLAVISLLEGCRKKKRIVLIGHTDAKFPSWNTFTSLSDIPRGDTLRKTITQTLTCSLQGKKPISLEEMHIVDDEIASAFILHQLVEISTDDEFNIGEPLESLPPTYIPRFFYKILMNHSMIDGLKECRILLSCKGEKERLQKKFNKRMVPLSCYWGHDASFCKHYVYVSDDEFDRGAVDDLMQDKKADHHFRFSDQNIQWLTSREVQELHKYKRVDASQVFGESEIEENVHHKIRVLASHTGTGKTSFLNRVKNQAPANFFVIKINLRDHLEFFQSDHKENLVWDYLADFVSKTRSYNDFERKVVRNFDKTKTIILWDSFDDLPQTSRKSLIGCLEYLKKWGVTQWVAARNQSGEFLQNKLKVFALTMLPFRQDDQIYYMRNRCGATVTTVANFFTTMKILDDQEYLGVPLLLFILTDIFTRDPDLLDKVYTLTDMFGAFIDGKYDHFLKKSANNDLGSLRSLIEHGKEHRLDQYKIAAVCTHLPDLHNKLKLQNSKKFVSDITKGDFLGLVAKVDADGFVFEHQVLGEYLAALYLSENLKVGLEEFLFEEKHRKIRFLFDLLLAENEPSLVSILYKKFDEVGEWAVKDRAGRSPLHLLCSYGEKHPVLRQDSGVLEAKLGESVREDDESLRRAVRVACQKCNPLERDGLFGWTSFDYADRSLSLGLVEILRGDLGEILPTLHHYKDLATVLYYSVRFDYQNLFVALNKQIPYVESSGGGNLLHVATEFGRENFLTWLLSLQIYQKSINKSNENRWNPVHIASFNGNLDLVKFLREKGSTFPLRDPSVMSLATTHGYKSIVQFLVENSCSPNEFYHLNYFTQSLPLAITKGYVEIVDFLLSNGAKFYNIGKNHMNALHMALEHEQFDVARLLLERGIDIDAVDGSGRNSYHHASMNNQKAVVLFLLARGAEHRHTDEDKRTPLHLAALSGSLEVVEVLVGEGVEVDAADNAGMTPLHLAVCSGQYPLVKFLLEAGSNPNAPNKFKRTPLHLAALNGLSEVIDILHAHNGDFEAKDCLYGRKPLHYAAWNGHEDCVEALLKLGAGIDPSCNFGYTPLHLATKEDNIECCQLLLQAGASPQIANRYGGTALDAVRSHAVLMLMAQRHAHPLHYAVSEGSAEAISELVALGHDVNQTDRDGSTPLRVALDRFRSNEFVRVLIEKGADLGARDRGGYIPLHHALQARFLDEKTLELLLGGEGGNYVNQKTDNGLTPLHIAANSCDRVECINLLLDKGARYDATDDERFVPLHYATLGGSFEVVEVLVGRDSRVDRVNKHGRTPLHLAATKGNLPVVQFLLDRGASVRMMDDSGDTPLDDALQAEQPQVFKLLLSRNPDFNVATTNHKGRSVLHMAAKQGSLDLLKFFIDKVPVDVADVDDNTAIDDALFSRHFDVFNFLLTKSPFDVNKRNKRHKRYPLHVAASTNTLDLVELFLERGARVDVVDDEGNTPLHDAVASYKDDVVLLLVNDSRALDIQNKKGQTPLHLAMQQAERDLINPLVDKGAQVDLVDNDGNTPFDVLFNQGYFSCGEKVFLKMKNFDLNKRVPMSGQTVLHLAADNDSLEVVSKLIERGASVNVEDRNGQTPLFCALSESEEIARLLLEKCEVDVHHRDKKGRTILHVAVEYAPALVDRILQMGAAIDAVSESGTPLEVALNVENSKMFKYLWDKTPQADVLNMVKNNARTPLHMAADQGDLQLVKLLLEKGLKINDVDKMGNTPLDAAAQNEHLPVLEVLLERDNGTVVNKSDNMGRTLLHVAAKDGNFEMVELLVRKGAKVELCDGQGKTAAEIALEEGHEKIYEFLKN</sequence>
<reference evidence="4" key="1">
    <citation type="journal article" date="2020" name="J Insects Food Feed">
        <title>The yellow mealworm (Tenebrio molitor) genome: a resource for the emerging insects as food and feed industry.</title>
        <authorList>
            <person name="Eriksson T."/>
            <person name="Andere A."/>
            <person name="Kelstrup H."/>
            <person name="Emery V."/>
            <person name="Picard C."/>
        </authorList>
    </citation>
    <scope>NUCLEOTIDE SEQUENCE</scope>
    <source>
        <strain evidence="4">Stoneville</strain>
        <tissue evidence="4">Whole head</tissue>
    </source>
</reference>
<feature type="repeat" description="ANK" evidence="3">
    <location>
        <begin position="1146"/>
        <end position="1178"/>
    </location>
</feature>
<evidence type="ECO:0000256" key="1">
    <source>
        <dbReference type="ARBA" id="ARBA00022737"/>
    </source>
</evidence>
<dbReference type="InterPro" id="IPR002110">
    <property type="entry name" value="Ankyrin_rpt"/>
</dbReference>
<evidence type="ECO:0000256" key="2">
    <source>
        <dbReference type="ARBA" id="ARBA00023043"/>
    </source>
</evidence>
<evidence type="ECO:0000313" key="4">
    <source>
        <dbReference type="EMBL" id="KAH0813521.1"/>
    </source>
</evidence>
<dbReference type="PROSITE" id="PS50297">
    <property type="entry name" value="ANK_REP_REGION"/>
    <property type="match status" value="17"/>
</dbReference>
<feature type="repeat" description="ANK" evidence="3">
    <location>
        <begin position="882"/>
        <end position="914"/>
    </location>
</feature>
<feature type="repeat" description="ANK" evidence="3">
    <location>
        <begin position="1471"/>
        <end position="1494"/>
    </location>
</feature>
<dbReference type="Proteomes" id="UP000719412">
    <property type="component" value="Unassembled WGS sequence"/>
</dbReference>
<feature type="repeat" description="ANK" evidence="3">
    <location>
        <begin position="1013"/>
        <end position="1045"/>
    </location>
</feature>